<feature type="transmembrane region" description="Helical" evidence="7">
    <location>
        <begin position="94"/>
        <end position="110"/>
    </location>
</feature>
<dbReference type="EMBL" id="FNOK01000017">
    <property type="protein sequence ID" value="SDX92134.1"/>
    <property type="molecule type" value="Genomic_DNA"/>
</dbReference>
<sequence length="614" mass="66324">MPLGVERVSPKHRRDVRVTIRALPGTLLPPWLLRMLRPVPIPADWTRACAASIGVGLPQVAGLLTGRIEEAVLASVGALCASFSDLTGSYGYRLRRVGLAAILGALGFAAGAAAPGPWWAAAIVLAVAVPSVLSSRMGDLWSSGGAHMLTFCVVATGQRSELPLGAQVWWFFAGELLVVAIIAATWPFRGTAPARNAVAAIFETTLRMFDSPITARQELTKALDNAHDVLVGEGSMSRSRVRDRLYLVYTYATPIVEASVSLAHSGKQPPERAREALRELARCMRTGDLPPPYRPGADDSPLVRALDRGIADLVTAFRRAKLPRVSGDHRERFRLTFGRSTWAQVCRMLLCLALAEGIGLAAGMAEPYWIALTVALVLKPNSGSVFARTVLRAVGTVIGVLVASALLALVPTGWWLLPFIVALAAKLPEALSRHYGLFTAVMTALVLLQMSQSAQFFPAARLVDTVIGCAIVLAGGLLLRPLHRGPALPSRFADAVEAVSEYVSQSLAGVRHGRPALRRRTYRQLADLRSALQQELMNPTTAAAAERWWPAVIVLERVVDAATEKAVRNDPQDLQEAQRLVSTMRTTTRQLRTTQVPPAELREELERIYTGVGS</sequence>
<feature type="domain" description="Integral membrane bound transporter" evidence="8">
    <location>
        <begin position="357"/>
        <end position="474"/>
    </location>
</feature>
<evidence type="ECO:0000256" key="7">
    <source>
        <dbReference type="SAM" id="Phobius"/>
    </source>
</evidence>
<accession>A0A1H3FPU3</accession>
<dbReference type="GO" id="GO:0005886">
    <property type="term" value="C:plasma membrane"/>
    <property type="evidence" value="ECO:0007669"/>
    <property type="project" value="UniProtKB-SubCell"/>
</dbReference>
<keyword evidence="5 7" id="KW-0472">Membrane</keyword>
<feature type="transmembrane region" description="Helical" evidence="7">
    <location>
        <begin position="169"/>
        <end position="188"/>
    </location>
</feature>
<comment type="subcellular location">
    <subcellularLocation>
        <location evidence="1">Cell membrane</location>
        <topology evidence="1">Multi-pass membrane protein</topology>
    </subcellularLocation>
</comment>
<dbReference type="Pfam" id="PF13515">
    <property type="entry name" value="FUSC_2"/>
    <property type="match status" value="1"/>
</dbReference>
<evidence type="ECO:0000256" key="1">
    <source>
        <dbReference type="ARBA" id="ARBA00004651"/>
    </source>
</evidence>
<keyword evidence="4 7" id="KW-1133">Transmembrane helix</keyword>
<evidence type="ECO:0000256" key="3">
    <source>
        <dbReference type="ARBA" id="ARBA00022692"/>
    </source>
</evidence>
<evidence type="ECO:0000256" key="5">
    <source>
        <dbReference type="ARBA" id="ARBA00023136"/>
    </source>
</evidence>
<evidence type="ECO:0000256" key="4">
    <source>
        <dbReference type="ARBA" id="ARBA00022989"/>
    </source>
</evidence>
<feature type="transmembrane region" description="Helical" evidence="7">
    <location>
        <begin position="458"/>
        <end position="479"/>
    </location>
</feature>
<dbReference type="STRING" id="418495.SAMN05216215_101784"/>
<dbReference type="InterPro" id="IPR049453">
    <property type="entry name" value="Memb_transporter_dom"/>
</dbReference>
<protein>
    <submittedName>
        <fullName evidence="9">Uncharacterized membrane protein YccC</fullName>
    </submittedName>
</protein>
<dbReference type="AlphaFoldDB" id="A0A1H3FPU3"/>
<name>A0A1H3FPU3_9PSEU</name>
<evidence type="ECO:0000313" key="9">
    <source>
        <dbReference type="EMBL" id="SDX92134.1"/>
    </source>
</evidence>
<feature type="transmembrane region" description="Helical" evidence="7">
    <location>
        <begin position="390"/>
        <end position="423"/>
    </location>
</feature>
<dbReference type="PANTHER" id="PTHR30509">
    <property type="entry name" value="P-HYDROXYBENZOIC ACID EFFLUX PUMP SUBUNIT-RELATED"/>
    <property type="match status" value="1"/>
</dbReference>
<dbReference type="Proteomes" id="UP000199529">
    <property type="component" value="Unassembled WGS sequence"/>
</dbReference>
<evidence type="ECO:0000256" key="2">
    <source>
        <dbReference type="ARBA" id="ARBA00022475"/>
    </source>
</evidence>
<keyword evidence="2" id="KW-1003">Cell membrane</keyword>
<evidence type="ECO:0000313" key="10">
    <source>
        <dbReference type="Proteomes" id="UP000199529"/>
    </source>
</evidence>
<proteinExistence type="inferred from homology"/>
<evidence type="ECO:0000259" key="8">
    <source>
        <dbReference type="Pfam" id="PF13515"/>
    </source>
</evidence>
<reference evidence="10" key="1">
    <citation type="submission" date="2016-10" db="EMBL/GenBank/DDBJ databases">
        <authorList>
            <person name="Varghese N."/>
            <person name="Submissions S."/>
        </authorList>
    </citation>
    <scope>NUCLEOTIDE SEQUENCE [LARGE SCALE GENOMIC DNA]</scope>
    <source>
        <strain evidence="10">CGMCC 4.3530</strain>
    </source>
</reference>
<organism evidence="9 10">
    <name type="scientific">Saccharopolyspora shandongensis</name>
    <dbReference type="NCBI Taxonomy" id="418495"/>
    <lineage>
        <taxon>Bacteria</taxon>
        <taxon>Bacillati</taxon>
        <taxon>Actinomycetota</taxon>
        <taxon>Actinomycetes</taxon>
        <taxon>Pseudonocardiales</taxon>
        <taxon>Pseudonocardiaceae</taxon>
        <taxon>Saccharopolyspora</taxon>
    </lineage>
</organism>
<keyword evidence="3 7" id="KW-0812">Transmembrane</keyword>
<comment type="similarity">
    <text evidence="6">Belongs to the YccS/YhfK family.</text>
</comment>
<keyword evidence="10" id="KW-1185">Reference proteome</keyword>
<evidence type="ECO:0000256" key="6">
    <source>
        <dbReference type="ARBA" id="ARBA00043993"/>
    </source>
</evidence>
<feature type="transmembrane region" description="Helical" evidence="7">
    <location>
        <begin position="435"/>
        <end position="452"/>
    </location>
</feature>
<dbReference type="PANTHER" id="PTHR30509:SF9">
    <property type="entry name" value="MULTIDRUG RESISTANCE PROTEIN MDTO"/>
    <property type="match status" value="1"/>
</dbReference>
<gene>
    <name evidence="9" type="ORF">SAMN05216215_101784</name>
</gene>